<dbReference type="GO" id="GO:0005525">
    <property type="term" value="F:GTP binding"/>
    <property type="evidence" value="ECO:0007669"/>
    <property type="project" value="UniProtKB-UniRule"/>
</dbReference>
<keyword evidence="3 8" id="KW-0690">Ribosome biogenesis</keyword>
<dbReference type="InterPro" id="IPR032859">
    <property type="entry name" value="KH_dom-like"/>
</dbReference>
<sequence length="443" mass="49958">MKYKKLPRVVILGYPNAGKSTLFNRLLGQKKALVHSLPGMTRDLITGVARIDHRECLLVDTGGFADGRVDPISSKVRAKALEAARSADLLIFLFDSKRALTAGEEELFLEIKKFGRPLLAVVNKVDTPESEPDLSEYYRLGIRDLITISAEHKLNLEYLKEKIGELLPARPGEEPAPEPAQKPLKIAIVGRINVGKSSLVNRLCGEERLLVSEIPGTTRDSVDTLITRNKKVYCLVDTAGIRKFSGTRDSREKAGIIRAQRNIEEADVICLVLDIQEFPTRQDAHIASLAHKSGKPLLIALNKWDLAEKQRVNPREVQEHVFSRLNFVDYAPLVFVSALTGQRVTRILDLAEEVYESASRKLETSLLNRFWERFSREYPPKTRDGSTLKVKYIVQKGVRPPAFVLFGHSRAPLLPAYEKFLADTFRRQFGFVGTPLRFYLRKS</sequence>
<dbReference type="InterPro" id="IPR016484">
    <property type="entry name" value="GTPase_Der"/>
</dbReference>
<dbReference type="PROSITE" id="PS51712">
    <property type="entry name" value="G_ENGA"/>
    <property type="match status" value="1"/>
</dbReference>
<comment type="caution">
    <text evidence="12">The sequence shown here is derived from an EMBL/GenBank/DDBJ whole genome shotgun (WGS) entry which is preliminary data.</text>
</comment>
<name>A0A3E2BQI2_9BACT</name>
<dbReference type="EMBL" id="QUAH01000001">
    <property type="protein sequence ID" value="RFT17023.1"/>
    <property type="molecule type" value="Genomic_DNA"/>
</dbReference>
<dbReference type="Pfam" id="PF01926">
    <property type="entry name" value="MMR_HSR1"/>
    <property type="match status" value="2"/>
</dbReference>
<evidence type="ECO:0000256" key="4">
    <source>
        <dbReference type="ARBA" id="ARBA00022737"/>
    </source>
</evidence>
<comment type="subunit">
    <text evidence="8">Associates with the 50S ribosomal subunit.</text>
</comment>
<feature type="domain" description="EngA-type G" evidence="11">
    <location>
        <begin position="184"/>
        <end position="359"/>
    </location>
</feature>
<comment type="caution">
    <text evidence="8">Lacks conserved residue(s) required for the propagation of feature annotation.</text>
</comment>
<dbReference type="CDD" id="cd01895">
    <property type="entry name" value="EngA2"/>
    <property type="match status" value="1"/>
</dbReference>
<dbReference type="NCBIfam" id="TIGR03594">
    <property type="entry name" value="GTPase_EngA"/>
    <property type="match status" value="1"/>
</dbReference>
<dbReference type="HAMAP" id="MF_00195">
    <property type="entry name" value="GTPase_Der"/>
    <property type="match status" value="1"/>
</dbReference>
<keyword evidence="4 10" id="KW-0677">Repeat</keyword>
<evidence type="ECO:0000256" key="5">
    <source>
        <dbReference type="ARBA" id="ARBA00022741"/>
    </source>
</evidence>
<dbReference type="SMART" id="SM00173">
    <property type="entry name" value="RAS"/>
    <property type="match status" value="1"/>
</dbReference>
<gene>
    <name evidence="8" type="primary">der</name>
    <name evidence="12" type="ORF">OP8BY_0965</name>
</gene>
<dbReference type="PANTHER" id="PTHR43834:SF6">
    <property type="entry name" value="GTPASE DER"/>
    <property type="match status" value="1"/>
</dbReference>
<dbReference type="Pfam" id="PF14714">
    <property type="entry name" value="KH_dom-like"/>
    <property type="match status" value="1"/>
</dbReference>
<dbReference type="InterPro" id="IPR006073">
    <property type="entry name" value="GTP-bd"/>
</dbReference>
<dbReference type="PRINTS" id="PR00326">
    <property type="entry name" value="GTP1OBG"/>
</dbReference>
<evidence type="ECO:0000259" key="11">
    <source>
        <dbReference type="PROSITE" id="PS51712"/>
    </source>
</evidence>
<dbReference type="GO" id="GO:0042254">
    <property type="term" value="P:ribosome biogenesis"/>
    <property type="evidence" value="ECO:0007669"/>
    <property type="project" value="UniProtKB-KW"/>
</dbReference>
<dbReference type="InterPro" id="IPR027417">
    <property type="entry name" value="P-loop_NTPase"/>
</dbReference>
<keyword evidence="6 8" id="KW-0342">GTP-binding</keyword>
<evidence type="ECO:0000256" key="1">
    <source>
        <dbReference type="ARBA" id="ARBA00008279"/>
    </source>
</evidence>
<dbReference type="Gene3D" id="3.40.50.300">
    <property type="entry name" value="P-loop containing nucleotide triphosphate hydrolases"/>
    <property type="match status" value="2"/>
</dbReference>
<feature type="binding site" evidence="8">
    <location>
        <begin position="60"/>
        <end position="64"/>
    </location>
    <ligand>
        <name>GTP</name>
        <dbReference type="ChEBI" id="CHEBI:37565"/>
        <label>1</label>
    </ligand>
</feature>
<comment type="function">
    <text evidence="8 10">GTPase that plays an essential role in the late steps of ribosome biogenesis.</text>
</comment>
<dbReference type="NCBIfam" id="TIGR00231">
    <property type="entry name" value="small_GTP"/>
    <property type="match status" value="2"/>
</dbReference>
<accession>A0A3E2BQI2</accession>
<dbReference type="Gene3D" id="3.30.300.20">
    <property type="match status" value="1"/>
</dbReference>
<dbReference type="AlphaFoldDB" id="A0A3E2BQI2"/>
<evidence type="ECO:0000256" key="7">
    <source>
        <dbReference type="ARBA" id="ARBA00032345"/>
    </source>
</evidence>
<proteinExistence type="inferred from homology"/>
<evidence type="ECO:0000256" key="10">
    <source>
        <dbReference type="RuleBase" id="RU004481"/>
    </source>
</evidence>
<evidence type="ECO:0000313" key="13">
    <source>
        <dbReference type="Proteomes" id="UP000257323"/>
    </source>
</evidence>
<protein>
    <recommendedName>
        <fullName evidence="2 8">GTPase Der</fullName>
    </recommendedName>
    <alternativeName>
        <fullName evidence="7 8">GTP-binding protein EngA</fullName>
    </alternativeName>
</protein>
<dbReference type="CDD" id="cd01894">
    <property type="entry name" value="EngA1"/>
    <property type="match status" value="1"/>
</dbReference>
<evidence type="ECO:0000256" key="6">
    <source>
        <dbReference type="ARBA" id="ARBA00023134"/>
    </source>
</evidence>
<keyword evidence="5 8" id="KW-0547">Nucleotide-binding</keyword>
<comment type="similarity">
    <text evidence="1 8 9 10">Belongs to the TRAFAC class TrmE-Era-EngA-EngB-Septin-like GTPase superfamily. EngA (Der) GTPase family.</text>
</comment>
<dbReference type="InterPro" id="IPR015946">
    <property type="entry name" value="KH_dom-like_a/b"/>
</dbReference>
<evidence type="ECO:0000256" key="2">
    <source>
        <dbReference type="ARBA" id="ARBA00020953"/>
    </source>
</evidence>
<dbReference type="PANTHER" id="PTHR43834">
    <property type="entry name" value="GTPASE DER"/>
    <property type="match status" value="1"/>
</dbReference>
<dbReference type="SUPFAM" id="SSF52540">
    <property type="entry name" value="P-loop containing nucleoside triphosphate hydrolases"/>
    <property type="match status" value="2"/>
</dbReference>
<dbReference type="Proteomes" id="UP000257323">
    <property type="component" value="Unassembled WGS sequence"/>
</dbReference>
<dbReference type="GO" id="GO:0043022">
    <property type="term" value="F:ribosome binding"/>
    <property type="evidence" value="ECO:0007669"/>
    <property type="project" value="TreeGrafter"/>
</dbReference>
<feature type="binding site" evidence="8">
    <location>
        <begin position="302"/>
        <end position="305"/>
    </location>
    <ligand>
        <name>GTP</name>
        <dbReference type="ChEBI" id="CHEBI:37565"/>
        <label>2</label>
    </ligand>
</feature>
<feature type="binding site" evidence="8">
    <location>
        <begin position="237"/>
        <end position="241"/>
    </location>
    <ligand>
        <name>GTP</name>
        <dbReference type="ChEBI" id="CHEBI:37565"/>
        <label>2</label>
    </ligand>
</feature>
<organism evidence="12 13">
    <name type="scientific">Candidatus Saccharicenans subterraneus</name>
    <dbReference type="NCBI Taxonomy" id="2508984"/>
    <lineage>
        <taxon>Bacteria</taxon>
        <taxon>Candidatus Aminicenantota</taxon>
        <taxon>Candidatus Aminicenantia</taxon>
        <taxon>Candidatus Aminicenantales</taxon>
        <taxon>Candidatus Saccharicenantaceae</taxon>
        <taxon>Candidatus Saccharicenans</taxon>
    </lineage>
</organism>
<feature type="binding site" evidence="8">
    <location>
        <begin position="123"/>
        <end position="126"/>
    </location>
    <ligand>
        <name>GTP</name>
        <dbReference type="ChEBI" id="CHEBI:37565"/>
        <label>1</label>
    </ligand>
</feature>
<dbReference type="PIRSF" id="PIRSF006485">
    <property type="entry name" value="GTP-binding_EngA"/>
    <property type="match status" value="1"/>
</dbReference>
<evidence type="ECO:0000256" key="3">
    <source>
        <dbReference type="ARBA" id="ARBA00022517"/>
    </source>
</evidence>
<feature type="binding site" evidence="8">
    <location>
        <begin position="190"/>
        <end position="197"/>
    </location>
    <ligand>
        <name>GTP</name>
        <dbReference type="ChEBI" id="CHEBI:37565"/>
        <label>2</label>
    </ligand>
</feature>
<dbReference type="InterPro" id="IPR005225">
    <property type="entry name" value="Small_GTP-bd"/>
</dbReference>
<dbReference type="InterPro" id="IPR031166">
    <property type="entry name" value="G_ENGA"/>
</dbReference>
<dbReference type="FunFam" id="3.40.50.300:FF:000040">
    <property type="entry name" value="GTPase Der"/>
    <property type="match status" value="1"/>
</dbReference>
<evidence type="ECO:0000313" key="12">
    <source>
        <dbReference type="EMBL" id="RFT17023.1"/>
    </source>
</evidence>
<evidence type="ECO:0000256" key="8">
    <source>
        <dbReference type="HAMAP-Rule" id="MF_00195"/>
    </source>
</evidence>
<reference evidence="12 13" key="1">
    <citation type="submission" date="2018-08" db="EMBL/GenBank/DDBJ databases">
        <title>Genome analysis of the thermophilic bacterium of the candidate phylum Aminicenantes from deep subsurface aquifer revealed its physiology and ecological role.</title>
        <authorList>
            <person name="Kadnikov V.V."/>
            <person name="Mardanov A.V."/>
            <person name="Beletsky A.V."/>
            <person name="Karnachuk O.V."/>
            <person name="Ravin N.V."/>
        </authorList>
    </citation>
    <scope>NUCLEOTIDE SEQUENCE [LARGE SCALE GENOMIC DNA]</scope>
    <source>
        <strain evidence="12">BY38</strain>
    </source>
</reference>
<evidence type="ECO:0000256" key="9">
    <source>
        <dbReference type="PROSITE-ProRule" id="PRU01049"/>
    </source>
</evidence>